<keyword evidence="1" id="KW-0479">Metal-binding</keyword>
<dbReference type="GO" id="GO:0008270">
    <property type="term" value="F:zinc ion binding"/>
    <property type="evidence" value="ECO:0007669"/>
    <property type="project" value="UniProtKB-KW"/>
</dbReference>
<organism evidence="5">
    <name type="scientific">marine metagenome</name>
    <dbReference type="NCBI Taxonomy" id="408172"/>
    <lineage>
        <taxon>unclassified sequences</taxon>
        <taxon>metagenomes</taxon>
        <taxon>ecological metagenomes</taxon>
    </lineage>
</organism>
<sequence length="103" mass="11532">MDRVFSHESLAQVTHFRNLLEQAGVACTIKNEKLLGGLGEIPFLECSPELWVLKSEDISRARLLIDEVLKNPGNPTPWNCKHCSEINEGQFAACWKCGAADEY</sequence>
<evidence type="ECO:0000256" key="1">
    <source>
        <dbReference type="ARBA" id="ARBA00022723"/>
    </source>
</evidence>
<proteinExistence type="predicted"/>
<dbReference type="InterPro" id="IPR018551">
    <property type="entry name" value="DUF2007"/>
</dbReference>
<dbReference type="InterPro" id="IPR001876">
    <property type="entry name" value="Znf_RanBP2"/>
</dbReference>
<dbReference type="AlphaFoldDB" id="A0A381Z0C0"/>
<evidence type="ECO:0000313" key="5">
    <source>
        <dbReference type="EMBL" id="SVA82738.1"/>
    </source>
</evidence>
<dbReference type="Pfam" id="PF09413">
    <property type="entry name" value="DUF2007"/>
    <property type="match status" value="1"/>
</dbReference>
<protein>
    <recommendedName>
        <fullName evidence="4">RanBP2-type domain-containing protein</fullName>
    </recommendedName>
</protein>
<dbReference type="PROSITE" id="PS01358">
    <property type="entry name" value="ZF_RANBP2_1"/>
    <property type="match status" value="1"/>
</dbReference>
<reference evidence="5" key="1">
    <citation type="submission" date="2018-05" db="EMBL/GenBank/DDBJ databases">
        <authorList>
            <person name="Lanie J.A."/>
            <person name="Ng W.-L."/>
            <person name="Kazmierczak K.M."/>
            <person name="Andrzejewski T.M."/>
            <person name="Davidsen T.M."/>
            <person name="Wayne K.J."/>
            <person name="Tettelin H."/>
            <person name="Glass J.I."/>
            <person name="Rusch D."/>
            <person name="Podicherti R."/>
            <person name="Tsui H.-C.T."/>
            <person name="Winkler M.E."/>
        </authorList>
    </citation>
    <scope>NUCLEOTIDE SEQUENCE</scope>
</reference>
<gene>
    <name evidence="5" type="ORF">METZ01_LOCUS135592</name>
</gene>
<accession>A0A381Z0C0</accession>
<evidence type="ECO:0000256" key="2">
    <source>
        <dbReference type="ARBA" id="ARBA00022771"/>
    </source>
</evidence>
<dbReference type="EMBL" id="UINC01019529">
    <property type="protein sequence ID" value="SVA82738.1"/>
    <property type="molecule type" value="Genomic_DNA"/>
</dbReference>
<feature type="domain" description="RanBP2-type" evidence="4">
    <location>
        <begin position="78"/>
        <end position="97"/>
    </location>
</feature>
<evidence type="ECO:0000259" key="4">
    <source>
        <dbReference type="PROSITE" id="PS01358"/>
    </source>
</evidence>
<keyword evidence="2" id="KW-0863">Zinc-finger</keyword>
<keyword evidence="3" id="KW-0862">Zinc</keyword>
<evidence type="ECO:0000256" key="3">
    <source>
        <dbReference type="ARBA" id="ARBA00022833"/>
    </source>
</evidence>
<name>A0A381Z0C0_9ZZZZ</name>